<dbReference type="PANTHER" id="PTHR46383:SF5">
    <property type="entry name" value="AMINOTRANSFERASE CLASS I_CLASSII DOMAIN-CONTAINING PROTEIN"/>
    <property type="match status" value="1"/>
</dbReference>
<keyword evidence="8" id="KW-1185">Reference proteome</keyword>
<dbReference type="PANTHER" id="PTHR46383">
    <property type="entry name" value="ASPARTATE AMINOTRANSFERASE"/>
    <property type="match status" value="1"/>
</dbReference>
<dbReference type="InterPro" id="IPR050596">
    <property type="entry name" value="AspAT/PAT-like"/>
</dbReference>
<dbReference type="Proteomes" id="UP001497444">
    <property type="component" value="Chromosome 7"/>
</dbReference>
<dbReference type="InterPro" id="IPR004838">
    <property type="entry name" value="NHTrfase_class1_PyrdxlP-BS"/>
</dbReference>
<comment type="similarity">
    <text evidence="2">Belongs to the class-I pyridoxal-phosphate-dependent aminotransferase family.</text>
</comment>
<gene>
    <name evidence="7" type="ORF">CSSPJE1EN1_LOCUS21932</name>
</gene>
<protein>
    <recommendedName>
        <fullName evidence="6">Aminotransferase class I/classII large domain-containing protein</fullName>
    </recommendedName>
</protein>
<name>A0ABP0XBF8_9BRYO</name>
<dbReference type="InterPro" id="IPR015424">
    <property type="entry name" value="PyrdxlP-dep_Trfase"/>
</dbReference>
<reference evidence="7" key="1">
    <citation type="submission" date="2024-02" db="EMBL/GenBank/DDBJ databases">
        <authorList>
            <consortium name="ELIXIR-Norway"/>
            <consortium name="Elixir Norway"/>
        </authorList>
    </citation>
    <scope>NUCLEOTIDE SEQUENCE</scope>
</reference>
<evidence type="ECO:0000256" key="5">
    <source>
        <dbReference type="ARBA" id="ARBA00022898"/>
    </source>
</evidence>
<keyword evidence="4" id="KW-0808">Transferase</keyword>
<organism evidence="7 8">
    <name type="scientific">Sphagnum jensenii</name>
    <dbReference type="NCBI Taxonomy" id="128206"/>
    <lineage>
        <taxon>Eukaryota</taxon>
        <taxon>Viridiplantae</taxon>
        <taxon>Streptophyta</taxon>
        <taxon>Embryophyta</taxon>
        <taxon>Bryophyta</taxon>
        <taxon>Sphagnophytina</taxon>
        <taxon>Sphagnopsida</taxon>
        <taxon>Sphagnales</taxon>
        <taxon>Sphagnaceae</taxon>
        <taxon>Sphagnum</taxon>
    </lineage>
</organism>
<evidence type="ECO:0000256" key="2">
    <source>
        <dbReference type="ARBA" id="ARBA00007441"/>
    </source>
</evidence>
<dbReference type="InterPro" id="IPR004839">
    <property type="entry name" value="Aminotransferase_I/II_large"/>
</dbReference>
<evidence type="ECO:0000313" key="8">
    <source>
        <dbReference type="Proteomes" id="UP001497444"/>
    </source>
</evidence>
<evidence type="ECO:0000256" key="4">
    <source>
        <dbReference type="ARBA" id="ARBA00022679"/>
    </source>
</evidence>
<dbReference type="Pfam" id="PF00155">
    <property type="entry name" value="Aminotran_1_2"/>
    <property type="match status" value="1"/>
</dbReference>
<keyword evidence="3" id="KW-0032">Aminotransferase</keyword>
<dbReference type="InterPro" id="IPR015421">
    <property type="entry name" value="PyrdxlP-dep_Trfase_major"/>
</dbReference>
<evidence type="ECO:0000256" key="1">
    <source>
        <dbReference type="ARBA" id="ARBA00001933"/>
    </source>
</evidence>
<dbReference type="EMBL" id="OZ020102">
    <property type="protein sequence ID" value="CAK9276454.1"/>
    <property type="molecule type" value="Genomic_DNA"/>
</dbReference>
<evidence type="ECO:0000256" key="3">
    <source>
        <dbReference type="ARBA" id="ARBA00022576"/>
    </source>
</evidence>
<dbReference type="CDD" id="cd00609">
    <property type="entry name" value="AAT_like"/>
    <property type="match status" value="1"/>
</dbReference>
<dbReference type="Gene3D" id="3.40.640.10">
    <property type="entry name" value="Type I PLP-dependent aspartate aminotransferase-like (Major domain)"/>
    <property type="match status" value="1"/>
</dbReference>
<keyword evidence="5" id="KW-0663">Pyridoxal phosphate</keyword>
<feature type="domain" description="Aminotransferase class I/classII large" evidence="6">
    <location>
        <begin position="31"/>
        <end position="386"/>
    </location>
</feature>
<evidence type="ECO:0000259" key="6">
    <source>
        <dbReference type="Pfam" id="PF00155"/>
    </source>
</evidence>
<sequence>METYFKLSTRVLETDTPVMVEMQALLRGRTNVLSLGQGIVYWQPPEEALEKVRGLIDEPATSNYGADEGLPELRAALLEKAYVILKQENKLTNSSVMVTAGANQAYVNLVLTLCDPGDSVVMFVPYYFNAYMAFQMTGITDIVLGHSNPNTIHPDADWLEKVLKATDGKPVPKLVTVVNPGNPTGTYVPEPLLQRISELCRDAGSWLVVDNTYEYFMYDNHKHVCVEGDHVVNIFSFSKAYGMMGWRIGYIAYPSSVHGFGAQLLKVQDNIAICASIIGQKLAIAALQVSRDWVFEKVKKLGDNRALVVDALLPLGEEAVKGGEGAMYFWARLPEGISDDVAVVHWLVKRHGITVIPGTASGCPGFLRVSYGGLTFTNCQAAAARLKVGLQELVSKGMVA</sequence>
<accession>A0ABP0XBF8</accession>
<dbReference type="PROSITE" id="PS00105">
    <property type="entry name" value="AA_TRANSFER_CLASS_1"/>
    <property type="match status" value="1"/>
</dbReference>
<dbReference type="SUPFAM" id="SSF53383">
    <property type="entry name" value="PLP-dependent transferases"/>
    <property type="match status" value="1"/>
</dbReference>
<proteinExistence type="inferred from homology"/>
<evidence type="ECO:0000313" key="7">
    <source>
        <dbReference type="EMBL" id="CAK9276454.1"/>
    </source>
</evidence>
<comment type="cofactor">
    <cofactor evidence="1">
        <name>pyridoxal 5'-phosphate</name>
        <dbReference type="ChEBI" id="CHEBI:597326"/>
    </cofactor>
</comment>